<sequence length="387" mass="41998">AGGKPVAALVADWFENSHPEVLFTRLFQTYTRDGKGPVSRLELASVFRDLPSERDLTGKYAAAHGFRVAPSVEDALTLGTGKLAVEGVLISTEWAPYPLSDTGQFVYPHRRLFEECVKVFKASGRVVPVFMDKHLADTHADSQWIYDTAKEMKIPLMAGSSIPLCLHESTANVEAGAALKEVVGVSYHTLTTYGFHGVEMTQALAERRKGGETGIRRVRCLTGPAVWAAAGQVYDPQLLAAAIEAVGAKVPEGKTPADVVPEPILFTIEHADGLRVNLFTLNGLVSGWAASWRYADGRTAAALMANEAALARARFDWQMRGVEDMVLTGKASWPAERTLLSSGTLDAALISKRDGGRVVDTPFLMTTYQPDLTWQPPPELPRLAPAR</sequence>
<name>A0A6J4QF46_9BACT</name>
<dbReference type="AlphaFoldDB" id="A0A6J4QF46"/>
<dbReference type="EMBL" id="CADCUQ010000993">
    <property type="protein sequence ID" value="CAA9442243.1"/>
    <property type="molecule type" value="Genomic_DNA"/>
</dbReference>
<reference evidence="1" key="1">
    <citation type="submission" date="2020-02" db="EMBL/GenBank/DDBJ databases">
        <authorList>
            <person name="Meier V. D."/>
        </authorList>
    </citation>
    <scope>NUCLEOTIDE SEQUENCE</scope>
    <source>
        <strain evidence="1">AVDCRST_MAG64</strain>
    </source>
</reference>
<gene>
    <name evidence="1" type="ORF">AVDCRST_MAG64-4276</name>
</gene>
<accession>A0A6J4QF46</accession>
<organism evidence="1">
    <name type="scientific">uncultured Phycisphaerae bacterium</name>
    <dbReference type="NCBI Taxonomy" id="904963"/>
    <lineage>
        <taxon>Bacteria</taxon>
        <taxon>Pseudomonadati</taxon>
        <taxon>Planctomycetota</taxon>
        <taxon>Phycisphaerae</taxon>
        <taxon>environmental samples</taxon>
    </lineage>
</organism>
<feature type="non-terminal residue" evidence="1">
    <location>
        <position position="1"/>
    </location>
</feature>
<proteinExistence type="predicted"/>
<protein>
    <submittedName>
        <fullName evidence="1">Uncharacterized protein</fullName>
    </submittedName>
</protein>
<evidence type="ECO:0000313" key="1">
    <source>
        <dbReference type="EMBL" id="CAA9442243.1"/>
    </source>
</evidence>